<dbReference type="PANTHER" id="PTHR10782">
    <property type="entry name" value="ZINC FINGER MIZ DOMAIN-CONTAINING PROTEIN"/>
    <property type="match status" value="1"/>
</dbReference>
<dbReference type="OrthoDB" id="6287745at2759"/>
<dbReference type="GO" id="GO:0000785">
    <property type="term" value="C:chromatin"/>
    <property type="evidence" value="ECO:0007669"/>
    <property type="project" value="TreeGrafter"/>
</dbReference>
<evidence type="ECO:0000256" key="2">
    <source>
        <dbReference type="ARBA" id="ARBA00022771"/>
    </source>
</evidence>
<dbReference type="InterPro" id="IPR013083">
    <property type="entry name" value="Znf_RING/FYVE/PHD"/>
</dbReference>
<dbReference type="GeneID" id="24922628"/>
<dbReference type="RefSeq" id="XP_012896790.1">
    <property type="nucleotide sequence ID" value="XM_013041336.1"/>
</dbReference>
<dbReference type="Proteomes" id="UP000008312">
    <property type="component" value="Unassembled WGS sequence"/>
</dbReference>
<feature type="domain" description="SP-RING-type" evidence="5">
    <location>
        <begin position="3"/>
        <end position="84"/>
    </location>
</feature>
<dbReference type="PANTHER" id="PTHR10782:SF4">
    <property type="entry name" value="TONALLI, ISOFORM E"/>
    <property type="match status" value="1"/>
</dbReference>
<dbReference type="Gene3D" id="3.30.40.10">
    <property type="entry name" value="Zinc/RING finger domain, C3HC4 (zinc finger)"/>
    <property type="match status" value="1"/>
</dbReference>
<name>D8M319_BLAHO</name>
<keyword evidence="7" id="KW-1185">Reference proteome</keyword>
<accession>D8M319</accession>
<dbReference type="InParanoid" id="D8M319"/>
<keyword evidence="2 4" id="KW-0863">Zinc-finger</keyword>
<dbReference type="GO" id="GO:0016925">
    <property type="term" value="P:protein sumoylation"/>
    <property type="evidence" value="ECO:0007669"/>
    <property type="project" value="TreeGrafter"/>
</dbReference>
<protein>
    <recommendedName>
        <fullName evidence="5">SP-RING-type domain-containing protein</fullName>
    </recommendedName>
</protein>
<dbReference type="AlphaFoldDB" id="D8M319"/>
<sequence length="204" mass="24097">MNQNDDVVDIACIVSCLCPISFSKVSVPVRGKRCRHLQFFDKASFLELYEKQGHGPCPICLEDTHSSELVEEPYIKQLLDSTPPDQETISIKQEYSFSSNLYRGQTPSLPHYPNNRTNQVSRFYKTENNEILPIPQDSCALDDIFFYQRVENEQRLLREKSLEQKYWEYLEFYMNVFSKALEFQDRRELKSAFFVFHKVNLQQI</sequence>
<gene>
    <name evidence="6" type="ORF">GSBLH_T00006504001</name>
</gene>
<dbReference type="EMBL" id="FN668650">
    <property type="protein sequence ID" value="CBK22742.2"/>
    <property type="molecule type" value="Genomic_DNA"/>
</dbReference>
<proteinExistence type="predicted"/>
<dbReference type="PROSITE" id="PS51044">
    <property type="entry name" value="ZF_SP_RING"/>
    <property type="match status" value="1"/>
</dbReference>
<keyword evidence="1" id="KW-0479">Metal-binding</keyword>
<reference evidence="6" key="1">
    <citation type="submission" date="2010-02" db="EMBL/GenBank/DDBJ databases">
        <title>Sequencing and annotation of the Blastocystis hominis genome.</title>
        <authorList>
            <person name="Wincker P."/>
        </authorList>
    </citation>
    <scope>NUCLEOTIDE SEQUENCE</scope>
    <source>
        <strain evidence="6">Singapore isolate B</strain>
    </source>
</reference>
<evidence type="ECO:0000259" key="5">
    <source>
        <dbReference type="PROSITE" id="PS51044"/>
    </source>
</evidence>
<keyword evidence="3" id="KW-0862">Zinc</keyword>
<dbReference type="InterPro" id="IPR004181">
    <property type="entry name" value="Znf_MIZ"/>
</dbReference>
<evidence type="ECO:0000256" key="3">
    <source>
        <dbReference type="ARBA" id="ARBA00022833"/>
    </source>
</evidence>
<evidence type="ECO:0000313" key="6">
    <source>
        <dbReference type="EMBL" id="CBK22742.2"/>
    </source>
</evidence>
<organism evidence="6">
    <name type="scientific">Blastocystis hominis</name>
    <dbReference type="NCBI Taxonomy" id="12968"/>
    <lineage>
        <taxon>Eukaryota</taxon>
        <taxon>Sar</taxon>
        <taxon>Stramenopiles</taxon>
        <taxon>Bigyra</taxon>
        <taxon>Opalozoa</taxon>
        <taxon>Opalinata</taxon>
        <taxon>Blastocystidae</taxon>
        <taxon>Blastocystis</taxon>
    </lineage>
</organism>
<evidence type="ECO:0000256" key="4">
    <source>
        <dbReference type="PROSITE-ProRule" id="PRU00452"/>
    </source>
</evidence>
<evidence type="ECO:0000313" key="7">
    <source>
        <dbReference type="Proteomes" id="UP000008312"/>
    </source>
</evidence>
<dbReference type="Pfam" id="PF02891">
    <property type="entry name" value="zf-MIZ"/>
    <property type="match status" value="1"/>
</dbReference>
<evidence type="ECO:0000256" key="1">
    <source>
        <dbReference type="ARBA" id="ARBA00022723"/>
    </source>
</evidence>
<dbReference type="GO" id="GO:0008270">
    <property type="term" value="F:zinc ion binding"/>
    <property type="evidence" value="ECO:0007669"/>
    <property type="project" value="UniProtKB-KW"/>
</dbReference>
<dbReference type="GO" id="GO:0061665">
    <property type="term" value="F:SUMO ligase activity"/>
    <property type="evidence" value="ECO:0007669"/>
    <property type="project" value="TreeGrafter"/>
</dbReference>